<evidence type="ECO:0000313" key="3">
    <source>
        <dbReference type="Proteomes" id="UP000236919"/>
    </source>
</evidence>
<dbReference type="InterPro" id="IPR036280">
    <property type="entry name" value="Multihaem_cyt_sf"/>
</dbReference>
<dbReference type="SUPFAM" id="SSF48695">
    <property type="entry name" value="Multiheme cytochromes"/>
    <property type="match status" value="1"/>
</dbReference>
<keyword evidence="3" id="KW-1185">Reference proteome</keyword>
<evidence type="ECO:0000313" key="2">
    <source>
        <dbReference type="EMBL" id="POR53172.1"/>
    </source>
</evidence>
<keyword evidence="1" id="KW-0732">Signal</keyword>
<accession>A0A2S4MEK6</accession>
<feature type="chain" id="PRO_5015716181" description="Isoquinoline 1-oxidoreductase subunit" evidence="1">
    <location>
        <begin position="25"/>
        <end position="206"/>
    </location>
</feature>
<reference evidence="2 3" key="1">
    <citation type="submission" date="2018-01" db="EMBL/GenBank/DDBJ databases">
        <title>Genomic Encyclopedia of Type Strains, Phase III (KMG-III): the genomes of soil and plant-associated and newly described type strains.</title>
        <authorList>
            <person name="Whitman W."/>
        </authorList>
    </citation>
    <scope>NUCLEOTIDE SEQUENCE [LARGE SCALE GENOMIC DNA]</scope>
    <source>
        <strain evidence="2 3">1131</strain>
    </source>
</reference>
<sequence>MRPLLLASAAALALGLGGTALTFAQSAPQRRGPPLQDAASFSSIPNQQARSAALFGEIGKVLTHPRCMNCHPATERPRQTDARRLHQPVVVRGKDGHGAPGLECATCHGKQNYDPARMPGDGHWALAPASMAWEGKTLGQICLQLKDQSRNGGRDLAAIVKHVTTDTLVLWGWNPGPGREPAPGTNAQFGALMQAWADSGAACPAS</sequence>
<proteinExistence type="predicted"/>
<dbReference type="AlphaFoldDB" id="A0A2S4MEK6"/>
<evidence type="ECO:0008006" key="4">
    <source>
        <dbReference type="Google" id="ProtNLM"/>
    </source>
</evidence>
<gene>
    <name evidence="2" type="ORF">CYD53_104147</name>
</gene>
<feature type="signal peptide" evidence="1">
    <location>
        <begin position="1"/>
        <end position="24"/>
    </location>
</feature>
<dbReference type="RefSeq" id="WP_210202311.1">
    <property type="nucleotide sequence ID" value="NZ_PQFZ01000004.1"/>
</dbReference>
<dbReference type="EMBL" id="PQFZ01000004">
    <property type="protein sequence ID" value="POR53172.1"/>
    <property type="molecule type" value="Genomic_DNA"/>
</dbReference>
<dbReference type="Proteomes" id="UP000236919">
    <property type="component" value="Unassembled WGS sequence"/>
</dbReference>
<organism evidence="2 3">
    <name type="scientific">Bosea psychrotolerans</name>
    <dbReference type="NCBI Taxonomy" id="1871628"/>
    <lineage>
        <taxon>Bacteria</taxon>
        <taxon>Pseudomonadati</taxon>
        <taxon>Pseudomonadota</taxon>
        <taxon>Alphaproteobacteria</taxon>
        <taxon>Hyphomicrobiales</taxon>
        <taxon>Boseaceae</taxon>
        <taxon>Bosea</taxon>
    </lineage>
</organism>
<name>A0A2S4MEK6_9HYPH</name>
<evidence type="ECO:0000256" key="1">
    <source>
        <dbReference type="SAM" id="SignalP"/>
    </source>
</evidence>
<protein>
    <recommendedName>
        <fullName evidence="4">Isoquinoline 1-oxidoreductase subunit</fullName>
    </recommendedName>
</protein>
<comment type="caution">
    <text evidence="2">The sequence shown here is derived from an EMBL/GenBank/DDBJ whole genome shotgun (WGS) entry which is preliminary data.</text>
</comment>